<reference evidence="3" key="1">
    <citation type="journal article" date="2017" name="Nature">
        <title>The sunflower genome provides insights into oil metabolism, flowering and Asterid evolution.</title>
        <authorList>
            <person name="Badouin H."/>
            <person name="Gouzy J."/>
            <person name="Grassa C.J."/>
            <person name="Murat F."/>
            <person name="Staton S.E."/>
            <person name="Cottret L."/>
            <person name="Lelandais-Briere C."/>
            <person name="Owens G.L."/>
            <person name="Carrere S."/>
            <person name="Mayjonade B."/>
            <person name="Legrand L."/>
            <person name="Gill N."/>
            <person name="Kane N.C."/>
            <person name="Bowers J.E."/>
            <person name="Hubner S."/>
            <person name="Bellec A."/>
            <person name="Berard A."/>
            <person name="Berges H."/>
            <person name="Blanchet N."/>
            <person name="Boniface M.C."/>
            <person name="Brunel D."/>
            <person name="Catrice O."/>
            <person name="Chaidir N."/>
            <person name="Claudel C."/>
            <person name="Donnadieu C."/>
            <person name="Faraut T."/>
            <person name="Fievet G."/>
            <person name="Helmstetter N."/>
            <person name="King M."/>
            <person name="Knapp S.J."/>
            <person name="Lai Z."/>
            <person name="Le Paslier M.C."/>
            <person name="Lippi Y."/>
            <person name="Lorenzon L."/>
            <person name="Mandel J.R."/>
            <person name="Marage G."/>
            <person name="Marchand G."/>
            <person name="Marquand E."/>
            <person name="Bret-Mestries E."/>
            <person name="Morien E."/>
            <person name="Nambeesan S."/>
            <person name="Nguyen T."/>
            <person name="Pegot-Espagnet P."/>
            <person name="Pouilly N."/>
            <person name="Raftis F."/>
            <person name="Sallet E."/>
            <person name="Schiex T."/>
            <person name="Thomas J."/>
            <person name="Vandecasteele C."/>
            <person name="Vares D."/>
            <person name="Vear F."/>
            <person name="Vautrin S."/>
            <person name="Crespi M."/>
            <person name="Mangin B."/>
            <person name="Burke J.M."/>
            <person name="Salse J."/>
            <person name="Munos S."/>
            <person name="Vincourt P."/>
            <person name="Rieseberg L.H."/>
            <person name="Langlade N.B."/>
        </authorList>
    </citation>
    <scope>NUCLEOTIDE SEQUENCE [LARGE SCALE GENOMIC DNA]</scope>
    <source>
        <strain evidence="3">cv. SF193</strain>
    </source>
</reference>
<evidence type="ECO:0000256" key="1">
    <source>
        <dbReference type="SAM" id="MobiDB-lite"/>
    </source>
</evidence>
<accession>A0A251THG1</accession>
<name>A0A251THG1_HELAN</name>
<feature type="region of interest" description="Disordered" evidence="1">
    <location>
        <begin position="1"/>
        <end position="110"/>
    </location>
</feature>
<dbReference type="EMBL" id="CM007899">
    <property type="protein sequence ID" value="OTG10183.1"/>
    <property type="molecule type" value="Genomic_DNA"/>
</dbReference>
<feature type="compositionally biased region" description="Basic and acidic residues" evidence="1">
    <location>
        <begin position="65"/>
        <end position="75"/>
    </location>
</feature>
<feature type="compositionally biased region" description="Polar residues" evidence="1">
    <location>
        <begin position="35"/>
        <end position="51"/>
    </location>
</feature>
<evidence type="ECO:0000313" key="2">
    <source>
        <dbReference type="EMBL" id="OTG10183.1"/>
    </source>
</evidence>
<organism evidence="2 3">
    <name type="scientific">Helianthus annuus</name>
    <name type="common">Common sunflower</name>
    <dbReference type="NCBI Taxonomy" id="4232"/>
    <lineage>
        <taxon>Eukaryota</taxon>
        <taxon>Viridiplantae</taxon>
        <taxon>Streptophyta</taxon>
        <taxon>Embryophyta</taxon>
        <taxon>Tracheophyta</taxon>
        <taxon>Spermatophyta</taxon>
        <taxon>Magnoliopsida</taxon>
        <taxon>eudicotyledons</taxon>
        <taxon>Gunneridae</taxon>
        <taxon>Pentapetalae</taxon>
        <taxon>asterids</taxon>
        <taxon>campanulids</taxon>
        <taxon>Asterales</taxon>
        <taxon>Asteraceae</taxon>
        <taxon>Asteroideae</taxon>
        <taxon>Heliantheae alliance</taxon>
        <taxon>Heliantheae</taxon>
        <taxon>Helianthus</taxon>
    </lineage>
</organism>
<feature type="region of interest" description="Disordered" evidence="1">
    <location>
        <begin position="140"/>
        <end position="163"/>
    </location>
</feature>
<evidence type="ECO:0000313" key="3">
    <source>
        <dbReference type="Proteomes" id="UP000215914"/>
    </source>
</evidence>
<dbReference type="InParanoid" id="A0A251THG1"/>
<dbReference type="Proteomes" id="UP000215914">
    <property type="component" value="Chromosome 10"/>
</dbReference>
<proteinExistence type="predicted"/>
<sequence length="263" mass="28317">MKRSQATNAGSNDKLIKPCKKLKSGIVSPDPGLSSGVSSKEVSNQSAGQTVDKTKRLLRGRKTPAKQDKSVDLKRPMITSARKKGKLSSDSRGPEALHNTAGDLTLTTTTPNTVKGKLVTENTPSPVVIGLQCKALTASQTKKSKRLISKSPQNVDEPETPQSSLLLASKVADVQDKETDGNTSPIRKWGKTFKRQPTNRKTSLACIMKNQNGDANVKKLTKRGAELTLQQEKSNTPVKGKQGRSMISLNIESSPQGAQSLYL</sequence>
<protein>
    <submittedName>
        <fullName evidence="2">Uncharacterized protein</fullName>
    </submittedName>
</protein>
<dbReference type="AlphaFoldDB" id="A0A251THG1"/>
<feature type="compositionally biased region" description="Polar residues" evidence="1">
    <location>
        <begin position="150"/>
        <end position="163"/>
    </location>
</feature>
<keyword evidence="3" id="KW-1185">Reference proteome</keyword>
<gene>
    <name evidence="2" type="ORF">HannXRQ_Chr10g0284801</name>
</gene>
<feature type="compositionally biased region" description="Polar residues" evidence="1">
    <location>
        <begin position="1"/>
        <end position="11"/>
    </location>
</feature>